<evidence type="ECO:0000313" key="3">
    <source>
        <dbReference type="Proteomes" id="UP000663832"/>
    </source>
</evidence>
<keyword evidence="3" id="KW-1185">Reference proteome</keyword>
<gene>
    <name evidence="2" type="ORF">QVE165_LOCUS18356</name>
</gene>
<dbReference type="OrthoDB" id="10012961at2759"/>
<name>A0A814LIR9_9BILA</name>
<comment type="caution">
    <text evidence="2">The sequence shown here is derived from an EMBL/GenBank/DDBJ whole genome shotgun (WGS) entry which is preliminary data.</text>
</comment>
<evidence type="ECO:0000256" key="1">
    <source>
        <dbReference type="SAM" id="MobiDB-lite"/>
    </source>
</evidence>
<feature type="compositionally biased region" description="Basic and acidic residues" evidence="1">
    <location>
        <begin position="72"/>
        <end position="84"/>
    </location>
</feature>
<feature type="region of interest" description="Disordered" evidence="1">
    <location>
        <begin position="174"/>
        <end position="271"/>
    </location>
</feature>
<feature type="region of interest" description="Disordered" evidence="1">
    <location>
        <begin position="52"/>
        <end position="95"/>
    </location>
</feature>
<protein>
    <submittedName>
        <fullName evidence="2">Uncharacterized protein</fullName>
    </submittedName>
</protein>
<feature type="compositionally biased region" description="Basic and acidic residues" evidence="1">
    <location>
        <begin position="132"/>
        <end position="142"/>
    </location>
</feature>
<feature type="compositionally biased region" description="Low complexity" evidence="1">
    <location>
        <begin position="202"/>
        <end position="212"/>
    </location>
</feature>
<dbReference type="AlphaFoldDB" id="A0A814LIR9"/>
<dbReference type="Proteomes" id="UP000663832">
    <property type="component" value="Unassembled WGS sequence"/>
</dbReference>
<feature type="compositionally biased region" description="Low complexity" evidence="1">
    <location>
        <begin position="174"/>
        <end position="187"/>
    </location>
</feature>
<organism evidence="2 3">
    <name type="scientific">Adineta steineri</name>
    <dbReference type="NCBI Taxonomy" id="433720"/>
    <lineage>
        <taxon>Eukaryota</taxon>
        <taxon>Metazoa</taxon>
        <taxon>Spiralia</taxon>
        <taxon>Gnathifera</taxon>
        <taxon>Rotifera</taxon>
        <taxon>Eurotatoria</taxon>
        <taxon>Bdelloidea</taxon>
        <taxon>Adinetida</taxon>
        <taxon>Adinetidae</taxon>
        <taxon>Adineta</taxon>
    </lineage>
</organism>
<sequence length="271" mass="29379">MQRLISLSAGTSRLFRAVGVNHLKNNRLSLEKENASYATSNVIFKRCLSSKNKESKDGNNLNTHADLYKPSTTKEETHIPDELKHHHQPTDTINTGVNTFKKSGGKVWSATNPDSVHVAKLNRVNSTQFVPKTDKNGGKPHETTVYTTQGELNIADPSTTHKLQPEVTPAQLAEAAAASAFETDAPAKSSPTPEAVFAPKISSSEVYSSPSSPTANFEGAKPSSTQSESVKYEASNRPRVYGGQDTSAATKKHPKGNPFNSNEIEKPRQPK</sequence>
<reference evidence="2" key="1">
    <citation type="submission" date="2021-02" db="EMBL/GenBank/DDBJ databases">
        <authorList>
            <person name="Nowell W R."/>
        </authorList>
    </citation>
    <scope>NUCLEOTIDE SEQUENCE</scope>
</reference>
<proteinExistence type="predicted"/>
<evidence type="ECO:0000313" key="2">
    <source>
        <dbReference type="EMBL" id="CAF1064785.1"/>
    </source>
</evidence>
<accession>A0A814LIR9</accession>
<feature type="region of interest" description="Disordered" evidence="1">
    <location>
        <begin position="120"/>
        <end position="144"/>
    </location>
</feature>
<dbReference type="EMBL" id="CAJNOM010000108">
    <property type="protein sequence ID" value="CAF1064785.1"/>
    <property type="molecule type" value="Genomic_DNA"/>
</dbReference>